<name>A0AAF3EEF3_9BILA</name>
<dbReference type="WBParaSite" id="MBELARI_LOCUS12342">
    <property type="protein sequence ID" value="MBELARI_LOCUS12342"/>
    <property type="gene ID" value="MBELARI_LOCUS12342"/>
</dbReference>
<feature type="region of interest" description="Disordered" evidence="1">
    <location>
        <begin position="30"/>
        <end position="56"/>
    </location>
</feature>
<evidence type="ECO:0000256" key="1">
    <source>
        <dbReference type="SAM" id="MobiDB-lite"/>
    </source>
</evidence>
<proteinExistence type="predicted"/>
<dbReference type="Proteomes" id="UP000887575">
    <property type="component" value="Unassembled WGS sequence"/>
</dbReference>
<feature type="chain" id="PRO_5041943255" evidence="2">
    <location>
        <begin position="21"/>
        <end position="106"/>
    </location>
</feature>
<evidence type="ECO:0000313" key="4">
    <source>
        <dbReference type="WBParaSite" id="MBELARI_LOCUS12342"/>
    </source>
</evidence>
<keyword evidence="3" id="KW-1185">Reference proteome</keyword>
<evidence type="ECO:0000256" key="2">
    <source>
        <dbReference type="SAM" id="SignalP"/>
    </source>
</evidence>
<protein>
    <submittedName>
        <fullName evidence="4">Uncharacterized protein</fullName>
    </submittedName>
</protein>
<sequence>MIVSIFTLVCFCLATPAVLAAPANGIPITPSSLPVVTDPDVPDVTDATDTPSPSPSIPIHPCPMFMCAMNSGMRISTDNRPPPCGCPPLPMGPGPVIVGTTTTQSP</sequence>
<accession>A0AAF3EEF3</accession>
<organism evidence="3 4">
    <name type="scientific">Mesorhabditis belari</name>
    <dbReference type="NCBI Taxonomy" id="2138241"/>
    <lineage>
        <taxon>Eukaryota</taxon>
        <taxon>Metazoa</taxon>
        <taxon>Ecdysozoa</taxon>
        <taxon>Nematoda</taxon>
        <taxon>Chromadorea</taxon>
        <taxon>Rhabditida</taxon>
        <taxon>Rhabditina</taxon>
        <taxon>Rhabditomorpha</taxon>
        <taxon>Rhabditoidea</taxon>
        <taxon>Rhabditidae</taxon>
        <taxon>Mesorhabditinae</taxon>
        <taxon>Mesorhabditis</taxon>
    </lineage>
</organism>
<reference evidence="4" key="1">
    <citation type="submission" date="2024-02" db="UniProtKB">
        <authorList>
            <consortium name="WormBaseParasite"/>
        </authorList>
    </citation>
    <scope>IDENTIFICATION</scope>
</reference>
<dbReference type="AlphaFoldDB" id="A0AAF3EEF3"/>
<evidence type="ECO:0000313" key="3">
    <source>
        <dbReference type="Proteomes" id="UP000887575"/>
    </source>
</evidence>
<keyword evidence="2" id="KW-0732">Signal</keyword>
<feature type="signal peptide" evidence="2">
    <location>
        <begin position="1"/>
        <end position="20"/>
    </location>
</feature>
<feature type="compositionally biased region" description="Low complexity" evidence="1">
    <location>
        <begin position="30"/>
        <end position="51"/>
    </location>
</feature>